<dbReference type="InterPro" id="IPR017736">
    <property type="entry name" value="Glyco_hydro_1_beta-glucosidase"/>
</dbReference>
<comment type="caution">
    <text evidence="12">The sequence shown here is derived from an EMBL/GenBank/DDBJ whole genome shotgun (WGS) entry which is preliminary data.</text>
</comment>
<dbReference type="FunFam" id="3.20.20.80:FF:000004">
    <property type="entry name" value="Beta-glucosidase 6-phospho-beta-glucosidase"/>
    <property type="match status" value="1"/>
</dbReference>
<dbReference type="EC" id="3.2.1.21" evidence="3 11"/>
<accession>A0A917NVT9</accession>
<organism evidence="12 13">
    <name type="scientific">Streptomyces brasiliensis</name>
    <dbReference type="NCBI Taxonomy" id="1954"/>
    <lineage>
        <taxon>Bacteria</taxon>
        <taxon>Bacillati</taxon>
        <taxon>Actinomycetota</taxon>
        <taxon>Actinomycetes</taxon>
        <taxon>Kitasatosporales</taxon>
        <taxon>Streptomycetaceae</taxon>
        <taxon>Streptomyces</taxon>
    </lineage>
</organism>
<sequence length="470" mass="52031">MTTSHLEQVRMMSGFPGFPSGFVFGAATASYQIEGAAREDGRGPSIWDTYSHTPGLVVNGDTGDVACDHYHRYPEDVALLRDLGVDSYRFSIAWPRIVPDGSGPVNPKGLDFYSRLVDELLEAGIEPAATLYHWDLPQTLEDRGGWRVRETAERFAEYTAVVAEHLGDRVPRWITLNEPWCSAFLGYSIGRHAPGAREGRPALAAVHHLLVGHGLAVQALRSAGVREVGITLNLDRNLPATESAADLAAVVRADTQHNLVWTEPILAGRYAVTEEDTFGELITGADFRQDGDLELISQPLDFLGINYYRPIVVADAPLREADPGKRVATDNRYEEVRMPGVRETAMGWAVAPDTLTDLLVALKKQYGDALPPIHITENGSAEHDAVSEDGAVHDTDRVEYLRGHLTALRAAIDAGVDVRGYYVWSLLDNFEWAFGYDKRFGIVRVDYDTQVRTPKDSYHWYRSMIAAQRG</sequence>
<dbReference type="PANTHER" id="PTHR10353:SF36">
    <property type="entry name" value="LP05116P"/>
    <property type="match status" value="1"/>
</dbReference>
<feature type="binding site" evidence="10">
    <location>
        <position position="308"/>
    </location>
    <ligand>
        <name>substrate</name>
    </ligand>
</feature>
<reference evidence="12" key="2">
    <citation type="submission" date="2020-09" db="EMBL/GenBank/DDBJ databases">
        <authorList>
            <person name="Sun Q."/>
            <person name="Ohkuma M."/>
        </authorList>
    </citation>
    <scope>NUCLEOTIDE SEQUENCE</scope>
    <source>
        <strain evidence="12">JCM 3086</strain>
    </source>
</reference>
<dbReference type="Pfam" id="PF00232">
    <property type="entry name" value="Glyco_hydro_1"/>
    <property type="match status" value="1"/>
</dbReference>
<dbReference type="InterPro" id="IPR001360">
    <property type="entry name" value="Glyco_hydro_1"/>
</dbReference>
<evidence type="ECO:0000256" key="4">
    <source>
        <dbReference type="ARBA" id="ARBA00022801"/>
    </source>
</evidence>
<keyword evidence="5" id="KW-0136">Cellulose degradation</keyword>
<dbReference type="GO" id="GO:0008422">
    <property type="term" value="F:beta-glucosidase activity"/>
    <property type="evidence" value="ECO:0007669"/>
    <property type="project" value="UniProtKB-EC"/>
</dbReference>
<comment type="catalytic activity">
    <reaction evidence="1 11">
        <text>Hydrolysis of terminal, non-reducing beta-D-glucosyl residues with release of beta-D-glucose.</text>
        <dbReference type="EC" id="3.2.1.21"/>
    </reaction>
</comment>
<name>A0A917NVT9_9ACTN</name>
<evidence type="ECO:0000256" key="10">
    <source>
        <dbReference type="PIRSR" id="PIRSR617736-2"/>
    </source>
</evidence>
<keyword evidence="13" id="KW-1185">Reference proteome</keyword>
<feature type="binding site" evidence="10">
    <location>
        <position position="424"/>
    </location>
    <ligand>
        <name>substrate</name>
    </ligand>
</feature>
<evidence type="ECO:0000256" key="1">
    <source>
        <dbReference type="ARBA" id="ARBA00000448"/>
    </source>
</evidence>
<dbReference type="PRINTS" id="PR00131">
    <property type="entry name" value="GLHYDRLASE1"/>
</dbReference>
<keyword evidence="7 11" id="KW-0326">Glycosidase</keyword>
<dbReference type="GO" id="GO:0005829">
    <property type="term" value="C:cytosol"/>
    <property type="evidence" value="ECO:0007669"/>
    <property type="project" value="TreeGrafter"/>
</dbReference>
<evidence type="ECO:0000256" key="6">
    <source>
        <dbReference type="ARBA" id="ARBA00023277"/>
    </source>
</evidence>
<keyword evidence="6" id="KW-0119">Carbohydrate metabolism</keyword>
<dbReference type="SUPFAM" id="SSF51445">
    <property type="entry name" value="(Trans)glycosidases"/>
    <property type="match status" value="1"/>
</dbReference>
<feature type="binding site" evidence="10">
    <location>
        <begin position="431"/>
        <end position="432"/>
    </location>
    <ligand>
        <name>substrate</name>
    </ligand>
</feature>
<keyword evidence="8" id="KW-0624">Polysaccharide degradation</keyword>
<dbReference type="Gene3D" id="3.20.20.80">
    <property type="entry name" value="Glycosidases"/>
    <property type="match status" value="1"/>
</dbReference>
<feature type="binding site" evidence="10">
    <location>
        <position position="32"/>
    </location>
    <ligand>
        <name>substrate</name>
    </ligand>
</feature>
<dbReference type="PANTHER" id="PTHR10353">
    <property type="entry name" value="GLYCOSYL HYDROLASE"/>
    <property type="match status" value="1"/>
</dbReference>
<protein>
    <recommendedName>
        <fullName evidence="3 11">Beta-glucosidase</fullName>
        <ecNumber evidence="3 11">3.2.1.21</ecNumber>
    </recommendedName>
</protein>
<evidence type="ECO:0000256" key="3">
    <source>
        <dbReference type="ARBA" id="ARBA00012744"/>
    </source>
</evidence>
<feature type="active site" description="Nucleophile" evidence="9">
    <location>
        <position position="377"/>
    </location>
</feature>
<evidence type="ECO:0000256" key="2">
    <source>
        <dbReference type="ARBA" id="ARBA00010838"/>
    </source>
</evidence>
<evidence type="ECO:0000313" key="13">
    <source>
        <dbReference type="Proteomes" id="UP000657574"/>
    </source>
</evidence>
<keyword evidence="4 11" id="KW-0378">Hydrolase</keyword>
<evidence type="ECO:0000256" key="9">
    <source>
        <dbReference type="PIRSR" id="PIRSR617736-1"/>
    </source>
</evidence>
<dbReference type="Proteomes" id="UP000657574">
    <property type="component" value="Unassembled WGS sequence"/>
</dbReference>
<comment type="similarity">
    <text evidence="2 11">Belongs to the glycosyl hydrolase 1 family.</text>
</comment>
<evidence type="ECO:0000313" key="12">
    <source>
        <dbReference type="EMBL" id="GGJ33375.1"/>
    </source>
</evidence>
<dbReference type="EMBL" id="BMQA01000017">
    <property type="protein sequence ID" value="GGJ33375.1"/>
    <property type="molecule type" value="Genomic_DNA"/>
</dbReference>
<evidence type="ECO:0000256" key="7">
    <source>
        <dbReference type="ARBA" id="ARBA00023295"/>
    </source>
</evidence>
<evidence type="ECO:0000256" key="11">
    <source>
        <dbReference type="RuleBase" id="RU361175"/>
    </source>
</evidence>
<evidence type="ECO:0000256" key="5">
    <source>
        <dbReference type="ARBA" id="ARBA00023001"/>
    </source>
</evidence>
<dbReference type="GO" id="GO:0030245">
    <property type="term" value="P:cellulose catabolic process"/>
    <property type="evidence" value="ECO:0007669"/>
    <property type="project" value="UniProtKB-KW"/>
</dbReference>
<dbReference type="AlphaFoldDB" id="A0A917NVT9"/>
<dbReference type="InterPro" id="IPR033132">
    <property type="entry name" value="GH_1_N_CS"/>
</dbReference>
<gene>
    <name evidence="12" type="ORF">GCM10010121_050720</name>
</gene>
<dbReference type="PROSITE" id="PS00653">
    <property type="entry name" value="GLYCOSYL_HYDROL_F1_2"/>
    <property type="match status" value="1"/>
</dbReference>
<feature type="active site" description="Proton donor" evidence="9">
    <location>
        <position position="178"/>
    </location>
</feature>
<reference evidence="12" key="1">
    <citation type="journal article" date="2014" name="Int. J. Syst. Evol. Microbiol.">
        <title>Complete genome sequence of Corynebacterium casei LMG S-19264T (=DSM 44701T), isolated from a smear-ripened cheese.</title>
        <authorList>
            <consortium name="US DOE Joint Genome Institute (JGI-PGF)"/>
            <person name="Walter F."/>
            <person name="Albersmeier A."/>
            <person name="Kalinowski J."/>
            <person name="Ruckert C."/>
        </authorList>
    </citation>
    <scope>NUCLEOTIDE SEQUENCE</scope>
    <source>
        <strain evidence="12">JCM 3086</strain>
    </source>
</reference>
<feature type="binding site" evidence="10">
    <location>
        <position position="133"/>
    </location>
    <ligand>
        <name>substrate</name>
    </ligand>
</feature>
<evidence type="ECO:0000256" key="8">
    <source>
        <dbReference type="ARBA" id="ARBA00023326"/>
    </source>
</evidence>
<dbReference type="InterPro" id="IPR017853">
    <property type="entry name" value="GH"/>
</dbReference>
<feature type="binding site" evidence="10">
    <location>
        <position position="177"/>
    </location>
    <ligand>
        <name>substrate</name>
    </ligand>
</feature>
<dbReference type="NCBIfam" id="TIGR03356">
    <property type="entry name" value="BGL"/>
    <property type="match status" value="1"/>
</dbReference>
<proteinExistence type="inferred from homology"/>